<dbReference type="Proteomes" id="UP000791080">
    <property type="component" value="Unassembled WGS sequence"/>
</dbReference>
<feature type="transmembrane region" description="Helical" evidence="1">
    <location>
        <begin position="28"/>
        <end position="46"/>
    </location>
</feature>
<protein>
    <recommendedName>
        <fullName evidence="4">Integral membrane protein</fullName>
    </recommendedName>
</protein>
<reference evidence="2 3" key="2">
    <citation type="submission" date="2022-06" db="EMBL/GenBank/DDBJ databases">
        <title>Genomic Encyclopedia of Type Strains, Phase I: the one thousand microbial genomes (KMG-I) project.</title>
        <authorList>
            <person name="Kyrpides N."/>
        </authorList>
    </citation>
    <scope>NUCLEOTIDE SEQUENCE [LARGE SCALE GENOMIC DNA]</scope>
    <source>
        <strain evidence="2 3">DSM 43889</strain>
    </source>
</reference>
<comment type="caution">
    <text evidence="2">The sequence shown here is derived from an EMBL/GenBank/DDBJ whole genome shotgun (WGS) entry which is preliminary data.</text>
</comment>
<gene>
    <name evidence="2" type="ORF">G443_001756</name>
</gene>
<dbReference type="EMBL" id="AUBJ02000001">
    <property type="protein sequence ID" value="MCP2331486.1"/>
    <property type="molecule type" value="Genomic_DNA"/>
</dbReference>
<evidence type="ECO:0000313" key="2">
    <source>
        <dbReference type="EMBL" id="MCP2331486.1"/>
    </source>
</evidence>
<sequence length="215" mass="22503">MSERAAETDRIPLDLLPPEFLRKRAKSVGIGAVLVGAALGGLFGLVGGRTAGLVAAAVVAVPLLLLAWAESRRRCWLSGSELSVRALGTRTVDLAELTDITVLVADQRGVRTIGVLVQGGPRRRLVNVAVALYAGSGGRELGVYELRRLADALAATGDTRALVLSQLLIAQLRADARGEAAADRPLYQLASLVPAGRVPRRIGSDAVARFVAALD</sequence>
<evidence type="ECO:0000256" key="1">
    <source>
        <dbReference type="SAM" id="Phobius"/>
    </source>
</evidence>
<accession>A0ABT1JH41</accession>
<feature type="transmembrane region" description="Helical" evidence="1">
    <location>
        <begin position="52"/>
        <end position="69"/>
    </location>
</feature>
<organism evidence="2 3">
    <name type="scientific">Actinoalloteichus caeruleus DSM 43889</name>
    <dbReference type="NCBI Taxonomy" id="1120930"/>
    <lineage>
        <taxon>Bacteria</taxon>
        <taxon>Bacillati</taxon>
        <taxon>Actinomycetota</taxon>
        <taxon>Actinomycetes</taxon>
        <taxon>Pseudonocardiales</taxon>
        <taxon>Pseudonocardiaceae</taxon>
        <taxon>Actinoalloteichus</taxon>
        <taxon>Actinoalloteichus cyanogriseus</taxon>
    </lineage>
</organism>
<dbReference type="RefSeq" id="WP_026418907.1">
    <property type="nucleotide sequence ID" value="NZ_AUBJ02000001.1"/>
</dbReference>
<name>A0ABT1JH41_ACTCY</name>
<keyword evidence="1" id="KW-0812">Transmembrane</keyword>
<keyword evidence="3" id="KW-1185">Reference proteome</keyword>
<keyword evidence="1" id="KW-1133">Transmembrane helix</keyword>
<reference evidence="2 3" key="1">
    <citation type="submission" date="2013-07" db="EMBL/GenBank/DDBJ databases">
        <authorList>
            <consortium name="DOE Joint Genome Institute"/>
            <person name="Reeve W."/>
            <person name="Huntemann M."/>
            <person name="Han J."/>
            <person name="Chen A."/>
            <person name="Kyrpides N."/>
            <person name="Mavromatis K."/>
            <person name="Markowitz V."/>
            <person name="Palaniappan K."/>
            <person name="Ivanova N."/>
            <person name="Schaumberg A."/>
            <person name="Pati A."/>
            <person name="Liolios K."/>
            <person name="Nordberg H.P."/>
            <person name="Cantor M.N."/>
            <person name="Hua S.X."/>
            <person name="Woyke T."/>
        </authorList>
    </citation>
    <scope>NUCLEOTIDE SEQUENCE [LARGE SCALE GENOMIC DNA]</scope>
    <source>
        <strain evidence="2 3">DSM 43889</strain>
    </source>
</reference>
<evidence type="ECO:0008006" key="4">
    <source>
        <dbReference type="Google" id="ProtNLM"/>
    </source>
</evidence>
<proteinExistence type="predicted"/>
<keyword evidence="1" id="KW-0472">Membrane</keyword>
<evidence type="ECO:0000313" key="3">
    <source>
        <dbReference type="Proteomes" id="UP000791080"/>
    </source>
</evidence>